<gene>
    <name evidence="1" type="ORF">SRCM100623_02374</name>
</gene>
<sequence>MSVNPIIQHDDEETAAFLAAVQEGIADADAGRTVPYSAVREWLLSWGTEHEKLAPHCK</sequence>
<accession>A0A1A0D2A4</accession>
<dbReference type="OrthoDB" id="7211147at2"/>
<comment type="caution">
    <text evidence="1">The sequence shown here is derived from an EMBL/GenBank/DDBJ whole genome shotgun (WGS) entry which is preliminary data.</text>
</comment>
<dbReference type="AlphaFoldDB" id="A0A1A0D2A4"/>
<protein>
    <recommendedName>
        <fullName evidence="3">CopG family transcriptional regulator</fullName>
    </recommendedName>
</protein>
<name>A0A1A0D2A4_ACEPA</name>
<evidence type="ECO:0000313" key="1">
    <source>
        <dbReference type="EMBL" id="OAZ68926.1"/>
    </source>
</evidence>
<evidence type="ECO:0008006" key="3">
    <source>
        <dbReference type="Google" id="ProtNLM"/>
    </source>
</evidence>
<organism evidence="1 2">
    <name type="scientific">Acetobacter pasteurianus</name>
    <name type="common">Acetobacter turbidans</name>
    <dbReference type="NCBI Taxonomy" id="438"/>
    <lineage>
        <taxon>Bacteria</taxon>
        <taxon>Pseudomonadati</taxon>
        <taxon>Pseudomonadota</taxon>
        <taxon>Alphaproteobacteria</taxon>
        <taxon>Acetobacterales</taxon>
        <taxon>Acetobacteraceae</taxon>
        <taxon>Acetobacter</taxon>
    </lineage>
</organism>
<reference evidence="1 2" key="1">
    <citation type="submission" date="2016-05" db="EMBL/GenBank/DDBJ databases">
        <title>Genome sequencing of Acetobacter pasteurianus strain SRCM100623.</title>
        <authorList>
            <person name="Song Y.R."/>
        </authorList>
    </citation>
    <scope>NUCLEOTIDE SEQUENCE [LARGE SCALE GENOMIC DNA]</scope>
    <source>
        <strain evidence="1 2">SRCM100623</strain>
    </source>
</reference>
<dbReference type="PATRIC" id="fig|438.15.peg.2620"/>
<evidence type="ECO:0000313" key="2">
    <source>
        <dbReference type="Proteomes" id="UP000093796"/>
    </source>
</evidence>
<proteinExistence type="predicted"/>
<dbReference type="EMBL" id="LYUD01000125">
    <property type="protein sequence ID" value="OAZ68926.1"/>
    <property type="molecule type" value="Genomic_DNA"/>
</dbReference>
<dbReference type="Proteomes" id="UP000093796">
    <property type="component" value="Unassembled WGS sequence"/>
</dbReference>